<protein>
    <submittedName>
        <fullName evidence="1">Uncharacterized protein</fullName>
    </submittedName>
</protein>
<accession>A0A285GZK5</accession>
<dbReference type="Proteomes" id="UP000219612">
    <property type="component" value="Unassembled WGS sequence"/>
</dbReference>
<organism evidence="1 2">
    <name type="scientific">Paractinoplanes atraurantiacus</name>
    <dbReference type="NCBI Taxonomy" id="1036182"/>
    <lineage>
        <taxon>Bacteria</taxon>
        <taxon>Bacillati</taxon>
        <taxon>Actinomycetota</taxon>
        <taxon>Actinomycetes</taxon>
        <taxon>Micromonosporales</taxon>
        <taxon>Micromonosporaceae</taxon>
        <taxon>Paractinoplanes</taxon>
    </lineage>
</organism>
<dbReference type="RefSeq" id="WP_143234518.1">
    <property type="nucleotide sequence ID" value="NZ_OBDY01000003.1"/>
</dbReference>
<evidence type="ECO:0000313" key="2">
    <source>
        <dbReference type="Proteomes" id="UP000219612"/>
    </source>
</evidence>
<keyword evidence="2" id="KW-1185">Reference proteome</keyword>
<dbReference type="AlphaFoldDB" id="A0A285GZK5"/>
<sequence>MAKLELHISIYPTVWVVVLKETGLPKYEVSESIWATEQLAQARAFVLAGETGQQWEVVPAKVGHGSGDT</sequence>
<reference evidence="1 2" key="1">
    <citation type="submission" date="2017-09" db="EMBL/GenBank/DDBJ databases">
        <authorList>
            <person name="Ehlers B."/>
            <person name="Leendertz F.H."/>
        </authorList>
    </citation>
    <scope>NUCLEOTIDE SEQUENCE [LARGE SCALE GENOMIC DNA]</scope>
    <source>
        <strain evidence="1 2">CGMCC 4.6857</strain>
    </source>
</reference>
<proteinExistence type="predicted"/>
<evidence type="ECO:0000313" key="1">
    <source>
        <dbReference type="EMBL" id="SNY28952.1"/>
    </source>
</evidence>
<gene>
    <name evidence="1" type="ORF">SAMN05421748_103164</name>
</gene>
<dbReference type="EMBL" id="OBDY01000003">
    <property type="protein sequence ID" value="SNY28952.1"/>
    <property type="molecule type" value="Genomic_DNA"/>
</dbReference>
<name>A0A285GZK5_9ACTN</name>